<dbReference type="InterPro" id="IPR013952">
    <property type="entry name" value="DUF1776_fun"/>
</dbReference>
<dbReference type="OrthoDB" id="5308060at2759"/>
<protein>
    <submittedName>
        <fullName evidence="1">Uncharacterized protein</fullName>
    </submittedName>
</protein>
<dbReference type="InParanoid" id="K5W7U0"/>
<evidence type="ECO:0000313" key="1">
    <source>
        <dbReference type="EMBL" id="EKM55039.1"/>
    </source>
</evidence>
<dbReference type="AlphaFoldDB" id="K5W7U0"/>
<proteinExistence type="predicted"/>
<reference evidence="1 2" key="1">
    <citation type="journal article" date="2012" name="BMC Genomics">
        <title>Comparative genomics of the white-rot fungi, Phanerochaete carnosa and P. chrysosporium, to elucidate the genetic basis of the distinct wood types they colonize.</title>
        <authorList>
            <person name="Suzuki H."/>
            <person name="MacDonald J."/>
            <person name="Syed K."/>
            <person name="Salamov A."/>
            <person name="Hori C."/>
            <person name="Aerts A."/>
            <person name="Henrissat B."/>
            <person name="Wiebenga A."/>
            <person name="vanKuyk P.A."/>
            <person name="Barry K."/>
            <person name="Lindquist E."/>
            <person name="LaButti K."/>
            <person name="Lapidus A."/>
            <person name="Lucas S."/>
            <person name="Coutinho P."/>
            <person name="Gong Y."/>
            <person name="Samejima M."/>
            <person name="Mahadevan R."/>
            <person name="Abou-Zaid M."/>
            <person name="de Vries R.P."/>
            <person name="Igarashi K."/>
            <person name="Yadav J.S."/>
            <person name="Grigoriev I.V."/>
            <person name="Master E.R."/>
        </authorList>
    </citation>
    <scope>NUCLEOTIDE SEQUENCE [LARGE SCALE GENOMIC DNA]</scope>
    <source>
        <strain evidence="1 2">HHB-10118-sp</strain>
    </source>
</reference>
<organism evidence="1 2">
    <name type="scientific">Phanerochaete carnosa (strain HHB-10118-sp)</name>
    <name type="common">White-rot fungus</name>
    <name type="synonym">Peniophora carnosa</name>
    <dbReference type="NCBI Taxonomy" id="650164"/>
    <lineage>
        <taxon>Eukaryota</taxon>
        <taxon>Fungi</taxon>
        <taxon>Dikarya</taxon>
        <taxon>Basidiomycota</taxon>
        <taxon>Agaricomycotina</taxon>
        <taxon>Agaricomycetes</taxon>
        <taxon>Polyporales</taxon>
        <taxon>Phanerochaetaceae</taxon>
        <taxon>Phanerochaete</taxon>
    </lineage>
</organism>
<dbReference type="STRING" id="650164.K5W7U0"/>
<dbReference type="EMBL" id="JH930472">
    <property type="protein sequence ID" value="EKM55039.1"/>
    <property type="molecule type" value="Genomic_DNA"/>
</dbReference>
<dbReference type="Gene3D" id="3.40.50.720">
    <property type="entry name" value="NAD(P)-binding Rossmann-like Domain"/>
    <property type="match status" value="1"/>
</dbReference>
<accession>K5W7U0</accession>
<gene>
    <name evidence="1" type="ORF">PHACADRAFT_255365</name>
</gene>
<dbReference type="KEGG" id="pco:PHACADRAFT_255365"/>
<name>K5W7U0_PHACS</name>
<dbReference type="GeneID" id="18916286"/>
<evidence type="ECO:0000313" key="2">
    <source>
        <dbReference type="Proteomes" id="UP000008370"/>
    </source>
</evidence>
<dbReference type="HOGENOM" id="CLU_1038663_0_0_1"/>
<dbReference type="Pfam" id="PF08643">
    <property type="entry name" value="DUF1776"/>
    <property type="match status" value="1"/>
</dbReference>
<dbReference type="Proteomes" id="UP000008370">
    <property type="component" value="Unassembled WGS sequence"/>
</dbReference>
<keyword evidence="2" id="KW-1185">Reference proteome</keyword>
<sequence>MNRRFPLNTTGDPHSNPSTQIYLHSIISLLTLPSTTPSPPPGPLENLGMQDMYPAYLQATHFTPLQVIQGLLPLLRTFPARARDAAANNTPKKSVIFCLPATDARVGLPFAGAQAMSAAATLRGAEVLRREIRLAALMDETQAMKHIKVVTVDVGSFGVTTSQVEKSLAPEHAMIDWTVSEKAAYGDAFASALAGQMHHTSRRTPTDVSKFVRTVVDVVSGGRTAPRHNIEAVDFVLGRIRELIHGNRVVVGAGGAPCICPDIYRELI</sequence>
<dbReference type="RefSeq" id="XP_007395386.1">
    <property type="nucleotide sequence ID" value="XM_007395324.1"/>
</dbReference>